<organism evidence="2 3">
    <name type="scientific">Cochliobolus sativus</name>
    <name type="common">Common root rot and spot blotch fungus</name>
    <name type="synonym">Bipolaris sorokiniana</name>
    <dbReference type="NCBI Taxonomy" id="45130"/>
    <lineage>
        <taxon>Eukaryota</taxon>
        <taxon>Fungi</taxon>
        <taxon>Dikarya</taxon>
        <taxon>Ascomycota</taxon>
        <taxon>Pezizomycotina</taxon>
        <taxon>Dothideomycetes</taxon>
        <taxon>Pleosporomycetidae</taxon>
        <taxon>Pleosporales</taxon>
        <taxon>Pleosporineae</taxon>
        <taxon>Pleosporaceae</taxon>
        <taxon>Bipolaris</taxon>
    </lineage>
</organism>
<gene>
    <name evidence="2" type="ORF">GGP41_005039</name>
</gene>
<dbReference type="EMBL" id="WNKQ01000008">
    <property type="protein sequence ID" value="KAF5849627.1"/>
    <property type="molecule type" value="Genomic_DNA"/>
</dbReference>
<sequence>MSNQGYYQGAPQYPQQSYGPPQGANYGPPPPQQMMYGPPQGQAPPPQKEKKDRGFWPPYAVVSCARRVANVVLNAASVAQIAARWRFDAVCDETGGMNGVSIDWCHGEVIKSGLWLSTIEDASPR</sequence>
<feature type="region of interest" description="Disordered" evidence="1">
    <location>
        <begin position="1"/>
        <end position="54"/>
    </location>
</feature>
<evidence type="ECO:0000313" key="3">
    <source>
        <dbReference type="Proteomes" id="UP000624244"/>
    </source>
</evidence>
<accession>A0A8H5ZHZ4</accession>
<protein>
    <submittedName>
        <fullName evidence="2">Uncharacterized protein</fullName>
    </submittedName>
</protein>
<evidence type="ECO:0000256" key="1">
    <source>
        <dbReference type="SAM" id="MobiDB-lite"/>
    </source>
</evidence>
<feature type="compositionally biased region" description="Low complexity" evidence="1">
    <location>
        <begin position="1"/>
        <end position="26"/>
    </location>
</feature>
<name>A0A8H5ZHZ4_COCSA</name>
<proteinExistence type="predicted"/>
<dbReference type="Proteomes" id="UP000624244">
    <property type="component" value="Unassembled WGS sequence"/>
</dbReference>
<evidence type="ECO:0000313" key="2">
    <source>
        <dbReference type="EMBL" id="KAF5849627.1"/>
    </source>
</evidence>
<reference evidence="2" key="1">
    <citation type="submission" date="2019-11" db="EMBL/GenBank/DDBJ databases">
        <title>Bipolaris sorokiniana Genome sequencing.</title>
        <authorList>
            <person name="Wang H."/>
        </authorList>
    </citation>
    <scope>NUCLEOTIDE SEQUENCE</scope>
</reference>
<dbReference type="AlphaFoldDB" id="A0A8H5ZHZ4"/>
<comment type="caution">
    <text evidence="2">The sequence shown here is derived from an EMBL/GenBank/DDBJ whole genome shotgun (WGS) entry which is preliminary data.</text>
</comment>